<feature type="transmembrane region" description="Helical" evidence="1">
    <location>
        <begin position="47"/>
        <end position="70"/>
    </location>
</feature>
<dbReference type="RefSeq" id="XP_041299417.1">
    <property type="nucleotide sequence ID" value="XM_041440361.1"/>
</dbReference>
<reference evidence="3" key="1">
    <citation type="journal article" date="2020" name="New Phytol.">
        <title>Comparative genomics reveals dynamic genome evolution in host specialist ectomycorrhizal fungi.</title>
        <authorList>
            <person name="Lofgren L.A."/>
            <person name="Nguyen N.H."/>
            <person name="Vilgalys R."/>
            <person name="Ruytinx J."/>
            <person name="Liao H.L."/>
            <person name="Branco S."/>
            <person name="Kuo A."/>
            <person name="LaButti K."/>
            <person name="Lipzen A."/>
            <person name="Andreopoulos W."/>
            <person name="Pangilinan J."/>
            <person name="Riley R."/>
            <person name="Hundley H."/>
            <person name="Na H."/>
            <person name="Barry K."/>
            <person name="Grigoriev I.V."/>
            <person name="Stajich J.E."/>
            <person name="Kennedy P.G."/>
        </authorList>
    </citation>
    <scope>NUCLEOTIDE SEQUENCE</scope>
    <source>
        <strain evidence="3">FC423</strain>
    </source>
</reference>
<gene>
    <name evidence="3" type="ORF">F5147DRAFT_756946</name>
</gene>
<evidence type="ECO:0000259" key="2">
    <source>
        <dbReference type="Pfam" id="PF20151"/>
    </source>
</evidence>
<dbReference type="OrthoDB" id="2686513at2759"/>
<evidence type="ECO:0000313" key="3">
    <source>
        <dbReference type="EMBL" id="KAG2119591.1"/>
    </source>
</evidence>
<feature type="transmembrane region" description="Helical" evidence="1">
    <location>
        <begin position="158"/>
        <end position="182"/>
    </location>
</feature>
<keyword evidence="1" id="KW-1133">Transmembrane helix</keyword>
<evidence type="ECO:0000313" key="4">
    <source>
        <dbReference type="Proteomes" id="UP000823399"/>
    </source>
</evidence>
<dbReference type="EMBL" id="JABBWM010000002">
    <property type="protein sequence ID" value="KAG2119591.1"/>
    <property type="molecule type" value="Genomic_DNA"/>
</dbReference>
<keyword evidence="4" id="KW-1185">Reference proteome</keyword>
<name>A0A9P7FJ60_9AGAM</name>
<keyword evidence="1" id="KW-0472">Membrane</keyword>
<dbReference type="Proteomes" id="UP000823399">
    <property type="component" value="Unassembled WGS sequence"/>
</dbReference>
<proteinExistence type="predicted"/>
<evidence type="ECO:0000256" key="1">
    <source>
        <dbReference type="SAM" id="Phobius"/>
    </source>
</evidence>
<protein>
    <recommendedName>
        <fullName evidence="2">DUF6533 domain-containing protein</fullName>
    </recommendedName>
</protein>
<feature type="transmembrane region" description="Helical" evidence="1">
    <location>
        <begin position="90"/>
        <end position="109"/>
    </location>
</feature>
<keyword evidence="1" id="KW-0812">Transmembrane</keyword>
<comment type="caution">
    <text evidence="3">The sequence shown here is derived from an EMBL/GenBank/DDBJ whole genome shotgun (WGS) entry which is preliminary data.</text>
</comment>
<organism evidence="3 4">
    <name type="scientific">Suillus discolor</name>
    <dbReference type="NCBI Taxonomy" id="1912936"/>
    <lineage>
        <taxon>Eukaryota</taxon>
        <taxon>Fungi</taxon>
        <taxon>Dikarya</taxon>
        <taxon>Basidiomycota</taxon>
        <taxon>Agaricomycotina</taxon>
        <taxon>Agaricomycetes</taxon>
        <taxon>Agaricomycetidae</taxon>
        <taxon>Boletales</taxon>
        <taxon>Suillineae</taxon>
        <taxon>Suillaceae</taxon>
        <taxon>Suillus</taxon>
    </lineage>
</organism>
<sequence>MFATDLDAQQISLCTYAVLAGNSILIYDHVLTLPEEFAFIWRRPKGLAAMLFLLNRYLALLGIICSMVVELFLVSDEVCSKYTISRQLDIFFQGIIICIIMAMRTYALYGCSQHLLTWMTIIIIALGGVACAVTFAQVSGDAAILPGIGCYEVYTAETAARIGLAWVAFFVFDLLIFVLTVYRICKTRGLPRLSLTTTRNIMDVIFQDGAMYFGAMALIHIPNILTYYSGSVAIRGSLCNFTSCISVTLISRLMLNLHKTIHTGIFSTNVRDDDYCLDVLTTRVDVQSAISSHYW</sequence>
<dbReference type="GeneID" id="64702620"/>
<feature type="transmembrane region" description="Helical" evidence="1">
    <location>
        <begin position="209"/>
        <end position="228"/>
    </location>
</feature>
<accession>A0A9P7FJ60</accession>
<dbReference type="AlphaFoldDB" id="A0A9P7FJ60"/>
<feature type="transmembrane region" description="Helical" evidence="1">
    <location>
        <begin position="234"/>
        <end position="255"/>
    </location>
</feature>
<dbReference type="InterPro" id="IPR045340">
    <property type="entry name" value="DUF6533"/>
</dbReference>
<feature type="domain" description="DUF6533" evidence="2">
    <location>
        <begin position="16"/>
        <end position="61"/>
    </location>
</feature>
<feature type="transmembrane region" description="Helical" evidence="1">
    <location>
        <begin position="116"/>
        <end position="138"/>
    </location>
</feature>
<dbReference type="Pfam" id="PF20151">
    <property type="entry name" value="DUF6533"/>
    <property type="match status" value="1"/>
</dbReference>